<dbReference type="OrthoDB" id="55891at2"/>
<keyword evidence="5" id="KW-1185">Reference proteome</keyword>
<dbReference type="EMBL" id="OBDZ01000041">
    <property type="protein sequence ID" value="SNY46235.1"/>
    <property type="molecule type" value="Genomic_DNA"/>
</dbReference>
<protein>
    <submittedName>
        <fullName evidence="4">40-residue YVTN family beta-propeller repeat-containing protein</fullName>
    </submittedName>
</protein>
<organism evidence="4 5">
    <name type="scientific">Orenia metallireducens</name>
    <dbReference type="NCBI Taxonomy" id="1413210"/>
    <lineage>
        <taxon>Bacteria</taxon>
        <taxon>Bacillati</taxon>
        <taxon>Bacillota</taxon>
        <taxon>Clostridia</taxon>
        <taxon>Halanaerobiales</taxon>
        <taxon>Halobacteroidaceae</taxon>
        <taxon>Orenia</taxon>
    </lineage>
</organism>
<feature type="domain" description="YNCE-like beta-propeller" evidence="3">
    <location>
        <begin position="154"/>
        <end position="441"/>
    </location>
</feature>
<dbReference type="PANTHER" id="PTHR47197">
    <property type="entry name" value="PROTEIN NIRF"/>
    <property type="match status" value="1"/>
</dbReference>
<dbReference type="Proteomes" id="UP000219573">
    <property type="component" value="Unassembled WGS sequence"/>
</dbReference>
<proteinExistence type="predicted"/>
<dbReference type="SUPFAM" id="SSF51004">
    <property type="entry name" value="C-terminal (heme d1) domain of cytochrome cd1-nitrite reductase"/>
    <property type="match status" value="1"/>
</dbReference>
<dbReference type="InterPro" id="IPR051200">
    <property type="entry name" value="Host-pathogen_enzymatic-act"/>
</dbReference>
<dbReference type="InterPro" id="IPR011048">
    <property type="entry name" value="Haem_d1_sf"/>
</dbReference>
<dbReference type="STRING" id="1413210.U472_10040"/>
<evidence type="ECO:0000256" key="2">
    <source>
        <dbReference type="SAM" id="SignalP"/>
    </source>
</evidence>
<dbReference type="NCBIfam" id="TIGR02276">
    <property type="entry name" value="beta_rpt_yvtn"/>
    <property type="match status" value="1"/>
</dbReference>
<reference evidence="5" key="1">
    <citation type="submission" date="2017-09" db="EMBL/GenBank/DDBJ databases">
        <authorList>
            <person name="Varghese N."/>
            <person name="Submissions S."/>
        </authorList>
    </citation>
    <scope>NUCLEOTIDE SEQUENCE [LARGE SCALE GENOMIC DNA]</scope>
    <source>
        <strain evidence="5">MSL47</strain>
    </source>
</reference>
<dbReference type="PANTHER" id="PTHR47197:SF3">
    <property type="entry name" value="DIHYDRO-HEME D1 DEHYDROGENASE"/>
    <property type="match status" value="1"/>
</dbReference>
<evidence type="ECO:0000259" key="3">
    <source>
        <dbReference type="Pfam" id="PF21783"/>
    </source>
</evidence>
<keyword evidence="1 2" id="KW-0732">Signal</keyword>
<dbReference type="AlphaFoldDB" id="A0A285IE44"/>
<evidence type="ECO:0000313" key="5">
    <source>
        <dbReference type="Proteomes" id="UP000219573"/>
    </source>
</evidence>
<evidence type="ECO:0000313" key="4">
    <source>
        <dbReference type="EMBL" id="SNY46235.1"/>
    </source>
</evidence>
<feature type="signal peptide" evidence="2">
    <location>
        <begin position="1"/>
        <end position="24"/>
    </location>
</feature>
<evidence type="ECO:0000256" key="1">
    <source>
        <dbReference type="ARBA" id="ARBA00022729"/>
    </source>
</evidence>
<sequence>MKKIKVSMLILLALIVVSSSIVMADEEFDPREWSRSSSGEGVWIDTVFNPKQLNNDTVEFQVYLTTHSGDLLGLDFDKIIDVRTNLGEISSKNIKWEWERRSSHHPAGKIKVSDQQDLFNNSTKFIEITFKGIRDVDHTLKWKLESKNNEDYAYIANASSGTVSIVDTKKHQVINTIKVASQSSHGLAVDTLHNQLYVGDYKDGNLYVFSLPEGKLLKKIYVDSPVHGIDISPDNKFVYLAGGSKGSSGDVLVIDTEYNQVIKKIVTNGAGHINFSPDGKYAYVSNVDRDEVTVINTITQKVENKVKVGDGPNEAIPSLDNKYLYTANFNGGTMTVVETGTWETKLTKKIDEGTHGIIVSPDNKYIWLTNRGSNTITILDMSDYKVIKELRINGHANHISINPTGEFIYISDVRDNQVVVFDAKKFTKIKEFSVGNEPHEIVFN</sequence>
<name>A0A285IE44_9FIRM</name>
<accession>A0A285IE44</accession>
<dbReference type="Gene3D" id="2.130.10.10">
    <property type="entry name" value="YVTN repeat-like/Quinoprotein amine dehydrogenase"/>
    <property type="match status" value="3"/>
</dbReference>
<feature type="chain" id="PRO_5012289711" evidence="2">
    <location>
        <begin position="25"/>
        <end position="444"/>
    </location>
</feature>
<dbReference type="InterPro" id="IPR015943">
    <property type="entry name" value="WD40/YVTN_repeat-like_dom_sf"/>
</dbReference>
<dbReference type="RefSeq" id="WP_097019501.1">
    <property type="nucleotide sequence ID" value="NZ_OBDZ01000041.1"/>
</dbReference>
<dbReference type="InterPro" id="IPR048433">
    <property type="entry name" value="YNCE-like_beta-prop"/>
</dbReference>
<dbReference type="Pfam" id="PF21783">
    <property type="entry name" value="YNCE"/>
    <property type="match status" value="1"/>
</dbReference>
<dbReference type="InterPro" id="IPR011964">
    <property type="entry name" value="YVTN_b-propeller_repeat"/>
</dbReference>
<gene>
    <name evidence="4" type="ORF">SAMN06265827_14117</name>
</gene>